<evidence type="ECO:0000313" key="3">
    <source>
        <dbReference type="RefSeq" id="XP_026755518.1"/>
    </source>
</evidence>
<organism evidence="2 3">
    <name type="scientific">Galleria mellonella</name>
    <name type="common">Greater wax moth</name>
    <dbReference type="NCBI Taxonomy" id="7137"/>
    <lineage>
        <taxon>Eukaryota</taxon>
        <taxon>Metazoa</taxon>
        <taxon>Ecdysozoa</taxon>
        <taxon>Arthropoda</taxon>
        <taxon>Hexapoda</taxon>
        <taxon>Insecta</taxon>
        <taxon>Pterygota</taxon>
        <taxon>Neoptera</taxon>
        <taxon>Endopterygota</taxon>
        <taxon>Lepidoptera</taxon>
        <taxon>Glossata</taxon>
        <taxon>Ditrysia</taxon>
        <taxon>Pyraloidea</taxon>
        <taxon>Pyralidae</taxon>
        <taxon>Galleriinae</taxon>
        <taxon>Galleria</taxon>
    </lineage>
</organism>
<proteinExistence type="predicted"/>
<sequence length="246" mass="29367">MSRWTEHDTIQLIELYKSFPYLWDSRNKLYKSTFARNCAYESILRKMENTELTVNDIKTKIKNLRSCYYHELRKVNKYKLEGRKYTPLMVWFTKFQEIMQLVHKVEYEEESGSESDGVSIEYIDEDKDAYIVSIKQEFLDELKKESKEEPEEIPSPPAAVYKPQQIKQYKRTPIQKKQVKQCSVPMSEVKIEKVDEIQIFANKMAERLRRLPLDKALELQVEIQTLVAKERIDMCTEEEENNTNQN</sequence>
<name>A0A6J1WLL8_GALME</name>
<keyword evidence="2" id="KW-1185">Reference proteome</keyword>
<dbReference type="RefSeq" id="XP_026755518.1">
    <property type="nucleotide sequence ID" value="XM_026899717.3"/>
</dbReference>
<evidence type="ECO:0000259" key="1">
    <source>
        <dbReference type="PROSITE" id="PS51029"/>
    </source>
</evidence>
<dbReference type="OrthoDB" id="6629625at2759"/>
<accession>A0A6J1WLL8</accession>
<dbReference type="Pfam" id="PF10545">
    <property type="entry name" value="MADF_DNA_bdg"/>
    <property type="match status" value="1"/>
</dbReference>
<feature type="domain" description="MADF" evidence="1">
    <location>
        <begin position="11"/>
        <end position="97"/>
    </location>
</feature>
<dbReference type="PANTHER" id="PTHR21505">
    <property type="entry name" value="MADF DOMAIN-CONTAINING PROTEIN-RELATED"/>
    <property type="match status" value="1"/>
</dbReference>
<reference evidence="3" key="1">
    <citation type="submission" date="2025-08" db="UniProtKB">
        <authorList>
            <consortium name="RefSeq"/>
        </authorList>
    </citation>
    <scope>IDENTIFICATION</scope>
    <source>
        <tissue evidence="3">Whole larvae</tissue>
    </source>
</reference>
<dbReference type="PROSITE" id="PS51029">
    <property type="entry name" value="MADF"/>
    <property type="match status" value="1"/>
</dbReference>
<dbReference type="InParanoid" id="A0A6J1WLL8"/>
<dbReference type="Proteomes" id="UP001652740">
    <property type="component" value="Unplaced"/>
</dbReference>
<dbReference type="AlphaFoldDB" id="A0A6J1WLL8"/>
<evidence type="ECO:0000313" key="2">
    <source>
        <dbReference type="Proteomes" id="UP001652740"/>
    </source>
</evidence>
<protein>
    <submittedName>
        <fullName evidence="3">Uncharacterized protein LOC113515490 isoform X1</fullName>
    </submittedName>
</protein>
<dbReference type="KEGG" id="gmw:113515490"/>
<dbReference type="PANTHER" id="PTHR21505:SF8">
    <property type="entry name" value="DPT-YFP REPRESSOR BY OVEREXPRESSION, ISOFORM D-RELATED"/>
    <property type="match status" value="1"/>
</dbReference>
<dbReference type="GeneID" id="113515490"/>
<dbReference type="SMART" id="SM00595">
    <property type="entry name" value="MADF"/>
    <property type="match status" value="1"/>
</dbReference>
<gene>
    <name evidence="3" type="primary">LOC113515490</name>
</gene>
<dbReference type="InterPro" id="IPR006578">
    <property type="entry name" value="MADF-dom"/>
</dbReference>